<dbReference type="Pfam" id="PF01471">
    <property type="entry name" value="PG_binding_1"/>
    <property type="match status" value="1"/>
</dbReference>
<evidence type="ECO:0000256" key="1">
    <source>
        <dbReference type="SAM" id="SignalP"/>
    </source>
</evidence>
<sequence length="117" mass="12772">MKLKNKLRSSLVALGLTVASLVAIAPAQEAAAATCVDSMWRLNSRGTCVKSIQALYNYHHGGKYASHTKKWYPTIAVDGIFGPKTDRAVRDFQGYWYGLRVDGIVGPASWRVLCQAG</sequence>
<evidence type="ECO:0000313" key="3">
    <source>
        <dbReference type="EMBL" id="HJE50420.1"/>
    </source>
</evidence>
<name>A0A921JPM2_9ACTN</name>
<protein>
    <submittedName>
        <fullName evidence="3">Peptidoglycan-binding protein</fullName>
    </submittedName>
</protein>
<feature type="signal peptide" evidence="1">
    <location>
        <begin position="1"/>
        <end position="25"/>
    </location>
</feature>
<dbReference type="SUPFAM" id="SSF47090">
    <property type="entry name" value="PGBD-like"/>
    <property type="match status" value="1"/>
</dbReference>
<dbReference type="EMBL" id="DYZF01000008">
    <property type="protein sequence ID" value="HJE50420.1"/>
    <property type="molecule type" value="Genomic_DNA"/>
</dbReference>
<evidence type="ECO:0000259" key="2">
    <source>
        <dbReference type="Pfam" id="PF01471"/>
    </source>
</evidence>
<gene>
    <name evidence="3" type="ORF">K8V15_00270</name>
</gene>
<reference evidence="3" key="1">
    <citation type="journal article" date="2021" name="PeerJ">
        <title>Extensive microbial diversity within the chicken gut microbiome revealed by metagenomics and culture.</title>
        <authorList>
            <person name="Gilroy R."/>
            <person name="Ravi A."/>
            <person name="Getino M."/>
            <person name="Pursley I."/>
            <person name="Horton D.L."/>
            <person name="Alikhan N.F."/>
            <person name="Baker D."/>
            <person name="Gharbi K."/>
            <person name="Hall N."/>
            <person name="Watson M."/>
            <person name="Adriaenssens E.M."/>
            <person name="Foster-Nyarko E."/>
            <person name="Jarju S."/>
            <person name="Secka A."/>
            <person name="Antonio M."/>
            <person name="Oren A."/>
            <person name="Chaudhuri R.R."/>
            <person name="La Ragione R."/>
            <person name="Hildebrand F."/>
            <person name="Pallen M.J."/>
        </authorList>
    </citation>
    <scope>NUCLEOTIDE SEQUENCE</scope>
    <source>
        <strain evidence="3">ChiGjej3B3-7470</strain>
    </source>
</reference>
<dbReference type="Gene3D" id="1.10.101.10">
    <property type="entry name" value="PGBD-like superfamily/PGBD"/>
    <property type="match status" value="1"/>
</dbReference>
<accession>A0A921JPM2</accession>
<evidence type="ECO:0000313" key="4">
    <source>
        <dbReference type="Proteomes" id="UP000712713"/>
    </source>
</evidence>
<dbReference type="InterPro" id="IPR002477">
    <property type="entry name" value="Peptidoglycan-bd-like"/>
</dbReference>
<feature type="non-terminal residue" evidence="3">
    <location>
        <position position="117"/>
    </location>
</feature>
<feature type="chain" id="PRO_5038865507" evidence="1">
    <location>
        <begin position="26"/>
        <end position="117"/>
    </location>
</feature>
<dbReference type="AlphaFoldDB" id="A0A921JPM2"/>
<dbReference type="InterPro" id="IPR036365">
    <property type="entry name" value="PGBD-like_sf"/>
</dbReference>
<dbReference type="Proteomes" id="UP000712713">
    <property type="component" value="Unassembled WGS sequence"/>
</dbReference>
<feature type="domain" description="Peptidoglycan binding-like" evidence="2">
    <location>
        <begin position="72"/>
        <end position="113"/>
    </location>
</feature>
<comment type="caution">
    <text evidence="3">The sequence shown here is derived from an EMBL/GenBank/DDBJ whole genome shotgun (WGS) entry which is preliminary data.</text>
</comment>
<dbReference type="InterPro" id="IPR036366">
    <property type="entry name" value="PGBDSf"/>
</dbReference>
<organism evidence="3 4">
    <name type="scientific">Tessaracoccus flavescens</name>
    <dbReference type="NCBI Taxonomy" id="399497"/>
    <lineage>
        <taxon>Bacteria</taxon>
        <taxon>Bacillati</taxon>
        <taxon>Actinomycetota</taxon>
        <taxon>Actinomycetes</taxon>
        <taxon>Propionibacteriales</taxon>
        <taxon>Propionibacteriaceae</taxon>
        <taxon>Tessaracoccus</taxon>
    </lineage>
</organism>
<proteinExistence type="predicted"/>
<reference evidence="3" key="2">
    <citation type="submission" date="2021-09" db="EMBL/GenBank/DDBJ databases">
        <authorList>
            <person name="Gilroy R."/>
        </authorList>
    </citation>
    <scope>NUCLEOTIDE SEQUENCE</scope>
    <source>
        <strain evidence="3">ChiGjej3B3-7470</strain>
    </source>
</reference>
<keyword evidence="1" id="KW-0732">Signal</keyword>